<dbReference type="AlphaFoldDB" id="A0A1H8FF72"/>
<protein>
    <submittedName>
        <fullName evidence="1">Uncharacterized protein</fullName>
    </submittedName>
</protein>
<dbReference type="Proteomes" id="UP000199459">
    <property type="component" value="Unassembled WGS sequence"/>
</dbReference>
<name>A0A1H8FF72_9PROT</name>
<organism evidence="1 2">
    <name type="scientific">Nitrosomonas marina</name>
    <dbReference type="NCBI Taxonomy" id="917"/>
    <lineage>
        <taxon>Bacteria</taxon>
        <taxon>Pseudomonadati</taxon>
        <taxon>Pseudomonadota</taxon>
        <taxon>Betaproteobacteria</taxon>
        <taxon>Nitrosomonadales</taxon>
        <taxon>Nitrosomonadaceae</taxon>
        <taxon>Nitrosomonas</taxon>
    </lineage>
</organism>
<accession>A0A1H8FF72</accession>
<reference evidence="1 2" key="1">
    <citation type="submission" date="2016-10" db="EMBL/GenBank/DDBJ databases">
        <authorList>
            <person name="de Groot N.N."/>
        </authorList>
    </citation>
    <scope>NUCLEOTIDE SEQUENCE [LARGE SCALE GENOMIC DNA]</scope>
    <source>
        <strain evidence="1 2">Nm22</strain>
    </source>
</reference>
<gene>
    <name evidence="1" type="ORF">SAMN05216325_11312</name>
</gene>
<proteinExistence type="predicted"/>
<evidence type="ECO:0000313" key="2">
    <source>
        <dbReference type="Proteomes" id="UP000199459"/>
    </source>
</evidence>
<sequence>MNKASPFIRTNQILFNATLLKRKDANPACCIQVSNRIKTCNLLKINCQLNTAKLITNSNSQEFDLFNPSYSHRNYSVMPFLTIPPPPI</sequence>
<dbReference type="EMBL" id="FOCP01000013">
    <property type="protein sequence ID" value="SEN30379.1"/>
    <property type="molecule type" value="Genomic_DNA"/>
</dbReference>
<evidence type="ECO:0000313" key="1">
    <source>
        <dbReference type="EMBL" id="SEN30379.1"/>
    </source>
</evidence>